<comment type="similarity">
    <text evidence="1">Belongs to the outer membrane factor (OMF) (TC 1.B.17) family.</text>
</comment>
<evidence type="ECO:0000256" key="2">
    <source>
        <dbReference type="SAM" id="Coils"/>
    </source>
</evidence>
<dbReference type="Pfam" id="PF02321">
    <property type="entry name" value="OEP"/>
    <property type="match status" value="2"/>
</dbReference>
<evidence type="ECO:0000256" key="1">
    <source>
        <dbReference type="ARBA" id="ARBA00007613"/>
    </source>
</evidence>
<dbReference type="InterPro" id="IPR003423">
    <property type="entry name" value="OMP_efflux"/>
</dbReference>
<feature type="chain" id="PRO_5046989764" evidence="3">
    <location>
        <begin position="24"/>
        <end position="406"/>
    </location>
</feature>
<evidence type="ECO:0000313" key="5">
    <source>
        <dbReference type="Proteomes" id="UP001596086"/>
    </source>
</evidence>
<feature type="signal peptide" evidence="3">
    <location>
        <begin position="1"/>
        <end position="23"/>
    </location>
</feature>
<keyword evidence="5" id="KW-1185">Reference proteome</keyword>
<dbReference type="SUPFAM" id="SSF56954">
    <property type="entry name" value="Outer membrane efflux proteins (OEP)"/>
    <property type="match status" value="1"/>
</dbReference>
<dbReference type="RefSeq" id="WP_379768920.1">
    <property type="nucleotide sequence ID" value="NZ_JBHSMZ010000004.1"/>
</dbReference>
<dbReference type="PANTHER" id="PTHR30203:SF24">
    <property type="entry name" value="BLR4935 PROTEIN"/>
    <property type="match status" value="1"/>
</dbReference>
<name>A0ABW0RYH7_9BURK</name>
<dbReference type="InterPro" id="IPR010131">
    <property type="entry name" value="MdtP/NodT-like"/>
</dbReference>
<comment type="caution">
    <text evidence="4">The sequence shown here is derived from an EMBL/GenBank/DDBJ whole genome shotgun (WGS) entry which is preliminary data.</text>
</comment>
<keyword evidence="2" id="KW-0175">Coiled coil</keyword>
<dbReference type="Gene3D" id="1.20.1600.10">
    <property type="entry name" value="Outer membrane efflux proteins (OEP)"/>
    <property type="match status" value="1"/>
</dbReference>
<sequence>MNTPKRRPAMLAAVFLLAWGSCAAEPIDLTDAIRLALAQPALRAAAHEAAASEAAIGQAGSYPNPELAWLREGQQRDTRTTTVQINQTIELGGKRQARAALAQEAAGLAHSELAARRQEVRAEVIAGWYAVLIAQRRLQLAQAMGELARRSVEVAGKRVRAGKISPIAETRARLAAVDAAAESNQAGAELAVARHRLGALTGMPAGTLVLDGQADRLPDLEPAGVLLARARASASVRRARSQLALQEAQAGVERAARLPDLTLSVGSQREGDAGRRQAVVGLSLPLPLFKRNESKLRAALRRTDKARDELAAAETNTAAELASARTRYDAAREEARLLQRDVLPDAQSAYELTLKGFEYGKFSILDVLDAQRTWFQAQSRASDSMLAAYRAYADIERIAGPTASTD</sequence>
<gene>
    <name evidence="4" type="ORF">ACFPO9_07285</name>
</gene>
<evidence type="ECO:0000313" key="4">
    <source>
        <dbReference type="EMBL" id="MFC5548318.1"/>
    </source>
</evidence>
<dbReference type="EMBL" id="JBHSMZ010000004">
    <property type="protein sequence ID" value="MFC5548318.1"/>
    <property type="molecule type" value="Genomic_DNA"/>
</dbReference>
<feature type="coiled-coil region" evidence="2">
    <location>
        <begin position="296"/>
        <end position="341"/>
    </location>
</feature>
<organism evidence="4 5">
    <name type="scientific">Massilia aerilata</name>
    <dbReference type="NCBI Taxonomy" id="453817"/>
    <lineage>
        <taxon>Bacteria</taxon>
        <taxon>Pseudomonadati</taxon>
        <taxon>Pseudomonadota</taxon>
        <taxon>Betaproteobacteria</taxon>
        <taxon>Burkholderiales</taxon>
        <taxon>Oxalobacteraceae</taxon>
        <taxon>Telluria group</taxon>
        <taxon>Massilia</taxon>
    </lineage>
</organism>
<proteinExistence type="inferred from homology"/>
<reference evidence="5" key="1">
    <citation type="journal article" date="2019" name="Int. J. Syst. Evol. Microbiol.">
        <title>The Global Catalogue of Microorganisms (GCM) 10K type strain sequencing project: providing services to taxonomists for standard genome sequencing and annotation.</title>
        <authorList>
            <consortium name="The Broad Institute Genomics Platform"/>
            <consortium name="The Broad Institute Genome Sequencing Center for Infectious Disease"/>
            <person name="Wu L."/>
            <person name="Ma J."/>
        </authorList>
    </citation>
    <scope>NUCLEOTIDE SEQUENCE [LARGE SCALE GENOMIC DNA]</scope>
    <source>
        <strain evidence="5">CGMCC 4.5798</strain>
    </source>
</reference>
<dbReference type="PANTHER" id="PTHR30203">
    <property type="entry name" value="OUTER MEMBRANE CATION EFFLUX PROTEIN"/>
    <property type="match status" value="1"/>
</dbReference>
<evidence type="ECO:0000256" key="3">
    <source>
        <dbReference type="SAM" id="SignalP"/>
    </source>
</evidence>
<protein>
    <submittedName>
        <fullName evidence="4">TolC family protein</fullName>
    </submittedName>
</protein>
<dbReference type="Proteomes" id="UP001596086">
    <property type="component" value="Unassembled WGS sequence"/>
</dbReference>
<dbReference type="PROSITE" id="PS51257">
    <property type="entry name" value="PROKAR_LIPOPROTEIN"/>
    <property type="match status" value="1"/>
</dbReference>
<accession>A0ABW0RYH7</accession>
<keyword evidence="3" id="KW-0732">Signal</keyword>